<keyword evidence="7" id="KW-1185">Reference proteome</keyword>
<feature type="compositionally biased region" description="Polar residues" evidence="4">
    <location>
        <begin position="22"/>
        <end position="31"/>
    </location>
</feature>
<dbReference type="Proteomes" id="UP001500403">
    <property type="component" value="Unassembled WGS sequence"/>
</dbReference>
<dbReference type="InterPro" id="IPR041698">
    <property type="entry name" value="Methyltransf_25"/>
</dbReference>
<evidence type="ECO:0000256" key="4">
    <source>
        <dbReference type="SAM" id="MobiDB-lite"/>
    </source>
</evidence>
<sequence>MPERQQEWRDRGTVGDGGPMTDNITAGSPASDTPLPGDGYIGDPAVRAEWDNRYADRQQLWSGRPNGALVAEVAGLTPGRVLDVGCGEGADAVWLARAGWDVTALEVSGVALERAAGHARDAGVAVRWVHAALTEAVLPPASFDLVSAQYPALLRTPDAAAERALLAAVAPGGVLLLVHHAGMDTQQAHDSGFDPADYVWPSMVAALLTDDWKVEVNEQRPRVAPDGGAGAHHTDDLVLRARRLR</sequence>
<evidence type="ECO:0000256" key="2">
    <source>
        <dbReference type="ARBA" id="ARBA00022679"/>
    </source>
</evidence>
<evidence type="ECO:0000313" key="6">
    <source>
        <dbReference type="EMBL" id="GAA2922277.1"/>
    </source>
</evidence>
<gene>
    <name evidence="6" type="ORF">GCM10010446_02970</name>
</gene>
<dbReference type="CDD" id="cd02440">
    <property type="entry name" value="AdoMet_MTases"/>
    <property type="match status" value="1"/>
</dbReference>
<organism evidence="6 7">
    <name type="scientific">Streptomyces enissocaesilis</name>
    <dbReference type="NCBI Taxonomy" id="332589"/>
    <lineage>
        <taxon>Bacteria</taxon>
        <taxon>Bacillati</taxon>
        <taxon>Actinomycetota</taxon>
        <taxon>Actinomycetes</taxon>
        <taxon>Kitasatosporales</taxon>
        <taxon>Streptomycetaceae</taxon>
        <taxon>Streptomyces</taxon>
        <taxon>Streptomyces rochei group</taxon>
    </lineage>
</organism>
<dbReference type="EMBL" id="BAAAUD010000005">
    <property type="protein sequence ID" value="GAA2922277.1"/>
    <property type="molecule type" value="Genomic_DNA"/>
</dbReference>
<dbReference type="PANTHER" id="PTHR43464">
    <property type="entry name" value="METHYLTRANSFERASE"/>
    <property type="match status" value="1"/>
</dbReference>
<accession>A0ABN3WQP1</accession>
<evidence type="ECO:0000256" key="1">
    <source>
        <dbReference type="ARBA" id="ARBA00022603"/>
    </source>
</evidence>
<dbReference type="InterPro" id="IPR029063">
    <property type="entry name" value="SAM-dependent_MTases_sf"/>
</dbReference>
<dbReference type="Pfam" id="PF13649">
    <property type="entry name" value="Methyltransf_25"/>
    <property type="match status" value="1"/>
</dbReference>
<evidence type="ECO:0000256" key="3">
    <source>
        <dbReference type="ARBA" id="ARBA00022691"/>
    </source>
</evidence>
<proteinExistence type="predicted"/>
<dbReference type="GO" id="GO:0008168">
    <property type="term" value="F:methyltransferase activity"/>
    <property type="evidence" value="ECO:0007669"/>
    <property type="project" value="UniProtKB-KW"/>
</dbReference>
<evidence type="ECO:0000259" key="5">
    <source>
        <dbReference type="Pfam" id="PF13649"/>
    </source>
</evidence>
<keyword evidence="1 6" id="KW-0489">Methyltransferase</keyword>
<name>A0ABN3WQP1_9ACTN</name>
<protein>
    <submittedName>
        <fullName evidence="6">Class I SAM-dependent methyltransferase</fullName>
    </submittedName>
</protein>
<dbReference type="GO" id="GO:0032259">
    <property type="term" value="P:methylation"/>
    <property type="evidence" value="ECO:0007669"/>
    <property type="project" value="UniProtKB-KW"/>
</dbReference>
<dbReference type="Gene3D" id="3.40.50.150">
    <property type="entry name" value="Vaccinia Virus protein VP39"/>
    <property type="match status" value="1"/>
</dbReference>
<feature type="domain" description="Methyltransferase" evidence="5">
    <location>
        <begin position="81"/>
        <end position="173"/>
    </location>
</feature>
<reference evidence="6 7" key="1">
    <citation type="journal article" date="2019" name="Int. J. Syst. Evol. Microbiol.">
        <title>The Global Catalogue of Microorganisms (GCM) 10K type strain sequencing project: providing services to taxonomists for standard genome sequencing and annotation.</title>
        <authorList>
            <consortium name="The Broad Institute Genomics Platform"/>
            <consortium name="The Broad Institute Genome Sequencing Center for Infectious Disease"/>
            <person name="Wu L."/>
            <person name="Ma J."/>
        </authorList>
    </citation>
    <scope>NUCLEOTIDE SEQUENCE [LARGE SCALE GENOMIC DNA]</scope>
    <source>
        <strain evidence="6 7">JCM 9088</strain>
    </source>
</reference>
<evidence type="ECO:0000313" key="7">
    <source>
        <dbReference type="Proteomes" id="UP001500403"/>
    </source>
</evidence>
<comment type="caution">
    <text evidence="6">The sequence shown here is derived from an EMBL/GenBank/DDBJ whole genome shotgun (WGS) entry which is preliminary data.</text>
</comment>
<keyword evidence="2" id="KW-0808">Transferase</keyword>
<feature type="region of interest" description="Disordered" evidence="4">
    <location>
        <begin position="1"/>
        <end position="41"/>
    </location>
</feature>
<dbReference type="PANTHER" id="PTHR43464:SF19">
    <property type="entry name" value="UBIQUINONE BIOSYNTHESIS O-METHYLTRANSFERASE, MITOCHONDRIAL"/>
    <property type="match status" value="1"/>
</dbReference>
<keyword evidence="3" id="KW-0949">S-adenosyl-L-methionine</keyword>
<feature type="compositionally biased region" description="Basic and acidic residues" evidence="4">
    <location>
        <begin position="1"/>
        <end position="13"/>
    </location>
</feature>
<dbReference type="SUPFAM" id="SSF53335">
    <property type="entry name" value="S-adenosyl-L-methionine-dependent methyltransferases"/>
    <property type="match status" value="1"/>
</dbReference>